<evidence type="ECO:0000313" key="2">
    <source>
        <dbReference type="EMBL" id="ABX33191.1"/>
    </source>
</evidence>
<sequence length="256" mass="27247">MNQWIAETAGNIAGNMAVDIAGWEGHLSSGPRQLQAGPLSAELADGCLRSVRYGSLEILRSVAFAVRDEQGDRCVHGSGELSLREKGDRFEVLYETAVDCGALRLAWRVRIAGSARGLGFTAWARALDGMEGGLQRGLRGGCAGLEIVYPRNALAGRSVHVEHADGSAQSTVLPEPDALLRLSQLSAITHEPAPGLRVGCRLEGAEFEMVGQCCGGKSFFRLQPRAQSPAHSYLLTRGRALVQMASFSFAAPGAMQ</sequence>
<reference evidence="3" key="2">
    <citation type="submission" date="2007-11" db="EMBL/GenBank/DDBJ databases">
        <title>Complete sequence of Delftia acidovorans DSM 14801 / SPH-1.</title>
        <authorList>
            <person name="Copeland A."/>
            <person name="Lucas S."/>
            <person name="Lapidus A."/>
            <person name="Barry K."/>
            <person name="Glavina del Rio T."/>
            <person name="Dalin E."/>
            <person name="Tice H."/>
            <person name="Pitluck S."/>
            <person name="Lowry S."/>
            <person name="Clum A."/>
            <person name="Schmutz J."/>
            <person name="Larimer F."/>
            <person name="Land M."/>
            <person name="Hauser L."/>
            <person name="Kyrpides N."/>
            <person name="Kim E."/>
            <person name="Schleheck D."/>
            <person name="Richardson P."/>
        </authorList>
    </citation>
    <scope>NUCLEOTIDE SEQUENCE [LARGE SCALE GENOMIC DNA]</scope>
    <source>
        <strain evidence="3">DSM 14801 / SPH-1</strain>
    </source>
</reference>
<protein>
    <recommendedName>
        <fullName evidence="1">D-apionate lactonase N-terminal domain-containing protein</fullName>
    </recommendedName>
</protein>
<proteinExistence type="predicted"/>
<dbReference type="Pfam" id="PF25837">
    <property type="entry name" value="Apionate_lact_N"/>
    <property type="match status" value="1"/>
</dbReference>
<dbReference type="KEGG" id="dac:Daci_0545"/>
<reference evidence="2 3" key="1">
    <citation type="journal article" date="2004" name="Appl. Environ. Microbiol.">
        <title>Mineralization of individual congeners of linear alkylbenzenesulfonate by defined pairs of heterotrophic bacteria.</title>
        <authorList>
            <person name="Schleheck D."/>
            <person name="Knepper T.P."/>
            <person name="Fischer K."/>
            <person name="Cook A.M."/>
        </authorList>
    </citation>
    <scope>NUCLEOTIDE SEQUENCE [LARGE SCALE GENOMIC DNA]</scope>
    <source>
        <strain evidence="3">DSM 14801 / SPH-1</strain>
    </source>
</reference>
<gene>
    <name evidence="2" type="ordered locus">Daci_0545</name>
</gene>
<organism evidence="2 3">
    <name type="scientific">Delftia acidovorans (strain DSM 14801 / SPH-1)</name>
    <dbReference type="NCBI Taxonomy" id="398578"/>
    <lineage>
        <taxon>Bacteria</taxon>
        <taxon>Pseudomonadati</taxon>
        <taxon>Pseudomonadota</taxon>
        <taxon>Betaproteobacteria</taxon>
        <taxon>Burkholderiales</taxon>
        <taxon>Comamonadaceae</taxon>
        <taxon>Delftia</taxon>
    </lineage>
</organism>
<dbReference type="GeneID" id="24113835"/>
<dbReference type="Proteomes" id="UP000000784">
    <property type="component" value="Chromosome"/>
</dbReference>
<keyword evidence="3" id="KW-1185">Reference proteome</keyword>
<dbReference type="HOGENOM" id="CLU_1084715_0_0_4"/>
<dbReference type="InterPro" id="IPR058788">
    <property type="entry name" value="ApnL_N"/>
</dbReference>
<dbReference type="AlphaFoldDB" id="A9BRD3"/>
<dbReference type="EMBL" id="CP000884">
    <property type="protein sequence ID" value="ABX33191.1"/>
    <property type="molecule type" value="Genomic_DNA"/>
</dbReference>
<dbReference type="STRING" id="398578.Daci_0545"/>
<name>A9BRD3_DELAS</name>
<feature type="domain" description="D-apionate lactonase N-terminal" evidence="1">
    <location>
        <begin position="29"/>
        <end position="212"/>
    </location>
</feature>
<evidence type="ECO:0000259" key="1">
    <source>
        <dbReference type="Pfam" id="PF25837"/>
    </source>
</evidence>
<evidence type="ECO:0000313" key="3">
    <source>
        <dbReference type="Proteomes" id="UP000000784"/>
    </source>
</evidence>
<accession>A9BRD3</accession>
<dbReference type="RefSeq" id="WP_012202477.1">
    <property type="nucleotide sequence ID" value="NC_010002.1"/>
</dbReference>